<evidence type="ECO:0000256" key="7">
    <source>
        <dbReference type="SAM" id="Phobius"/>
    </source>
</evidence>
<feature type="transmembrane region" description="Helical" evidence="7">
    <location>
        <begin position="381"/>
        <end position="401"/>
    </location>
</feature>
<feature type="transmembrane region" description="Helical" evidence="7">
    <location>
        <begin position="142"/>
        <end position="161"/>
    </location>
</feature>
<comment type="caution">
    <text evidence="9">The sequence shown here is derived from an EMBL/GenBank/DDBJ whole genome shotgun (WGS) entry which is preliminary data.</text>
</comment>
<feature type="domain" description="Major facilitator superfamily (MFS) profile" evidence="8">
    <location>
        <begin position="1"/>
        <end position="190"/>
    </location>
</feature>
<dbReference type="PANTHER" id="PTHR23517:SF3">
    <property type="entry name" value="INTEGRAL MEMBRANE TRANSPORT PROTEIN"/>
    <property type="match status" value="1"/>
</dbReference>
<dbReference type="RefSeq" id="WP_160549716.1">
    <property type="nucleotide sequence ID" value="NZ_JBHLUU010000111.1"/>
</dbReference>
<reference evidence="9 10" key="1">
    <citation type="submission" date="2024-09" db="EMBL/GenBank/DDBJ databases">
        <authorList>
            <person name="Sun Q."/>
            <person name="Mori K."/>
        </authorList>
    </citation>
    <scope>NUCLEOTIDE SEQUENCE [LARGE SCALE GENOMIC DNA]</scope>
    <source>
        <strain evidence="9 10">CGMCC 1.9126</strain>
    </source>
</reference>
<feature type="transmembrane region" description="Helical" evidence="7">
    <location>
        <begin position="100"/>
        <end position="117"/>
    </location>
</feature>
<dbReference type="InterPro" id="IPR036259">
    <property type="entry name" value="MFS_trans_sf"/>
</dbReference>
<keyword evidence="10" id="KW-1185">Reference proteome</keyword>
<keyword evidence="6 7" id="KW-0472">Membrane</keyword>
<evidence type="ECO:0000313" key="10">
    <source>
        <dbReference type="Proteomes" id="UP001589738"/>
    </source>
</evidence>
<feature type="transmembrane region" description="Helical" evidence="7">
    <location>
        <begin position="293"/>
        <end position="308"/>
    </location>
</feature>
<dbReference type="InterPro" id="IPR050171">
    <property type="entry name" value="MFS_Transporters"/>
</dbReference>
<gene>
    <name evidence="9" type="ORF">ACFFHF_16455</name>
</gene>
<keyword evidence="4 7" id="KW-0812">Transmembrane</keyword>
<organism evidence="9 10">
    <name type="scientific">Robertmurraya beringensis</name>
    <dbReference type="NCBI Taxonomy" id="641660"/>
    <lineage>
        <taxon>Bacteria</taxon>
        <taxon>Bacillati</taxon>
        <taxon>Bacillota</taxon>
        <taxon>Bacilli</taxon>
        <taxon>Bacillales</taxon>
        <taxon>Bacillaceae</taxon>
        <taxon>Robertmurraya</taxon>
    </lineage>
</organism>
<dbReference type="Gene3D" id="1.20.1250.20">
    <property type="entry name" value="MFS general substrate transporter like domains"/>
    <property type="match status" value="2"/>
</dbReference>
<evidence type="ECO:0000256" key="1">
    <source>
        <dbReference type="ARBA" id="ARBA00004651"/>
    </source>
</evidence>
<feature type="transmembrane region" description="Helical" evidence="7">
    <location>
        <begin position="74"/>
        <end position="94"/>
    </location>
</feature>
<keyword evidence="3" id="KW-1003">Cell membrane</keyword>
<accession>A0ABV6KUU5</accession>
<feature type="transmembrane region" description="Helical" evidence="7">
    <location>
        <begin position="12"/>
        <end position="31"/>
    </location>
</feature>
<dbReference type="SUPFAM" id="SSF103473">
    <property type="entry name" value="MFS general substrate transporter"/>
    <property type="match status" value="1"/>
</dbReference>
<dbReference type="Pfam" id="PF07690">
    <property type="entry name" value="MFS_1"/>
    <property type="match status" value="1"/>
</dbReference>
<dbReference type="PROSITE" id="PS50850">
    <property type="entry name" value="MFS"/>
    <property type="match status" value="1"/>
</dbReference>
<evidence type="ECO:0000256" key="2">
    <source>
        <dbReference type="ARBA" id="ARBA00022448"/>
    </source>
</evidence>
<evidence type="ECO:0000256" key="3">
    <source>
        <dbReference type="ARBA" id="ARBA00022475"/>
    </source>
</evidence>
<keyword evidence="2" id="KW-0813">Transport</keyword>
<dbReference type="Proteomes" id="UP001589738">
    <property type="component" value="Unassembled WGS sequence"/>
</dbReference>
<dbReference type="PANTHER" id="PTHR23517">
    <property type="entry name" value="RESISTANCE PROTEIN MDTM, PUTATIVE-RELATED-RELATED"/>
    <property type="match status" value="1"/>
</dbReference>
<keyword evidence="5 7" id="KW-1133">Transmembrane helix</keyword>
<name>A0ABV6KUU5_9BACI</name>
<protein>
    <submittedName>
        <fullName evidence="9">MFS transporter</fullName>
    </submittedName>
</protein>
<feature type="transmembrane region" description="Helical" evidence="7">
    <location>
        <begin position="167"/>
        <end position="186"/>
    </location>
</feature>
<evidence type="ECO:0000256" key="4">
    <source>
        <dbReference type="ARBA" id="ARBA00022692"/>
    </source>
</evidence>
<dbReference type="InterPro" id="IPR011701">
    <property type="entry name" value="MFS"/>
</dbReference>
<dbReference type="InterPro" id="IPR020846">
    <property type="entry name" value="MFS_dom"/>
</dbReference>
<sequence>MIFAKLNHNLKIRLLTSFLQNSIMFSIIPFMSLYLSAYVGVIAAGIYLIIAVVVNFLASLIGGHISDVYSKKRIILTNSFFNVIVFLFMTICIYNEQKLVIFFTILFIFSQLIYGIVKPAQDAITIESITEDTRKEFSVIQYWINNLSMALGVTIGGALYNNYKLELFLTATVLLFVNSIIIKFFLLDIQTNNSQTNNESFLKNTLDSYKVVFKDKPYLYLVLGLAFVMMAELSMSAYIVVRLKEDFVPVEVYGFKIDGVKLFSYLMVLNTLIVISLTFVFSRISKRMSSNHSINIGILLYISGYSIMVVSSNIYILISSMVIATIGELLYAPAYNSERIRIIPVDRRGSYSAVAGFSNKIGNMLAKLTLIISAVLVPNYIAFYIFVTGLIGLFLISNSLFKNKSINYLK</sequence>
<feature type="transmembrane region" description="Helical" evidence="7">
    <location>
        <begin position="262"/>
        <end position="281"/>
    </location>
</feature>
<evidence type="ECO:0000256" key="6">
    <source>
        <dbReference type="ARBA" id="ARBA00023136"/>
    </source>
</evidence>
<feature type="transmembrane region" description="Helical" evidence="7">
    <location>
        <begin position="37"/>
        <end position="62"/>
    </location>
</feature>
<feature type="transmembrane region" description="Helical" evidence="7">
    <location>
        <begin position="218"/>
        <end position="242"/>
    </location>
</feature>
<evidence type="ECO:0000313" key="9">
    <source>
        <dbReference type="EMBL" id="MFC0476795.1"/>
    </source>
</evidence>
<dbReference type="EMBL" id="JBHLUU010000111">
    <property type="protein sequence ID" value="MFC0476795.1"/>
    <property type="molecule type" value="Genomic_DNA"/>
</dbReference>
<comment type="subcellular location">
    <subcellularLocation>
        <location evidence="1">Cell membrane</location>
        <topology evidence="1">Multi-pass membrane protein</topology>
    </subcellularLocation>
</comment>
<evidence type="ECO:0000259" key="8">
    <source>
        <dbReference type="PROSITE" id="PS50850"/>
    </source>
</evidence>
<proteinExistence type="predicted"/>
<evidence type="ECO:0000256" key="5">
    <source>
        <dbReference type="ARBA" id="ARBA00022989"/>
    </source>
</evidence>